<dbReference type="RefSeq" id="XP_008073625.1">
    <property type="nucleotide sequence ID" value="XM_008075434.1"/>
</dbReference>
<reference evidence="4" key="1">
    <citation type="submission" date="2011-03" db="EMBL/GenBank/DDBJ databases">
        <title>The genome sequence of Vavraia culicis strain floridensis.</title>
        <authorList>
            <consortium name="The Broad Institute Genome Sequencing Platform"/>
            <person name="Cuomo C."/>
            <person name="Becnel J."/>
            <person name="Sanscrainte N."/>
            <person name="Young S.K."/>
            <person name="Zeng Q."/>
            <person name="Gargeya S."/>
            <person name="Fitzgerald M."/>
            <person name="Haas B."/>
            <person name="Abouelleil A."/>
            <person name="Alvarado L."/>
            <person name="Arachchi H.M."/>
            <person name="Berlin A."/>
            <person name="Chapman S.B."/>
            <person name="Gearin G."/>
            <person name="Goldberg J."/>
            <person name="Griggs A."/>
            <person name="Gujja S."/>
            <person name="Hansen M."/>
            <person name="Heiman D."/>
            <person name="Howarth C."/>
            <person name="Larimer J."/>
            <person name="Lui A."/>
            <person name="MacDonald P.J.P."/>
            <person name="McCowen C."/>
            <person name="Montmayeur A."/>
            <person name="Murphy C."/>
            <person name="Neiman D."/>
            <person name="Pearson M."/>
            <person name="Priest M."/>
            <person name="Roberts A."/>
            <person name="Saif S."/>
            <person name="Shea T."/>
            <person name="Sisk P."/>
            <person name="Stolte C."/>
            <person name="Sykes S."/>
            <person name="Wortman J."/>
            <person name="Nusbaum C."/>
            <person name="Birren B."/>
        </authorList>
    </citation>
    <scope>NUCLEOTIDE SEQUENCE [LARGE SCALE GENOMIC DNA]</scope>
    <source>
        <strain evidence="4">floridensis</strain>
    </source>
</reference>
<feature type="transmembrane region" description="Helical" evidence="2">
    <location>
        <begin position="14"/>
        <end position="34"/>
    </location>
</feature>
<gene>
    <name evidence="3" type="ORF">VCUG_00604</name>
</gene>
<evidence type="ECO:0000256" key="1">
    <source>
        <dbReference type="SAM" id="MobiDB-lite"/>
    </source>
</evidence>
<dbReference type="GeneID" id="19878489"/>
<keyword evidence="2" id="KW-0812">Transmembrane</keyword>
<feature type="compositionally biased region" description="Basic and acidic residues" evidence="1">
    <location>
        <begin position="58"/>
        <end position="69"/>
    </location>
</feature>
<accession>L2GW93</accession>
<dbReference type="VEuPathDB" id="MicrosporidiaDB:VCUG_00604"/>
<feature type="compositionally biased region" description="Polar residues" evidence="1">
    <location>
        <begin position="148"/>
        <end position="160"/>
    </location>
</feature>
<evidence type="ECO:0000256" key="2">
    <source>
        <dbReference type="SAM" id="Phobius"/>
    </source>
</evidence>
<keyword evidence="4" id="KW-1185">Reference proteome</keyword>
<dbReference type="InParanoid" id="L2GW93"/>
<dbReference type="AlphaFoldDB" id="L2GW93"/>
<evidence type="ECO:0000313" key="3">
    <source>
        <dbReference type="EMBL" id="ELA47884.1"/>
    </source>
</evidence>
<keyword evidence="2" id="KW-0472">Membrane</keyword>
<evidence type="ECO:0000313" key="4">
    <source>
        <dbReference type="Proteomes" id="UP000011081"/>
    </source>
</evidence>
<dbReference type="EMBL" id="GL877410">
    <property type="protein sequence ID" value="ELA47884.1"/>
    <property type="molecule type" value="Genomic_DNA"/>
</dbReference>
<protein>
    <submittedName>
        <fullName evidence="3">Uncharacterized protein</fullName>
    </submittedName>
</protein>
<dbReference type="Proteomes" id="UP000011081">
    <property type="component" value="Unassembled WGS sequence"/>
</dbReference>
<proteinExistence type="predicted"/>
<feature type="region of interest" description="Disordered" evidence="1">
    <location>
        <begin position="146"/>
        <end position="168"/>
    </location>
</feature>
<sequence>MGVIPFFCKRYPKITITISGIAIIFVCAAAYEICKRQKGRFNKGSKKSAADQPLPSHDWTDNRSTELHETAGVGDSTEEKILVRATDYNTVSDHLPVSSIVEKLTGSENLWLKRSNTPVQHVNMKIRFCVHVDEIPKLKYEKTHAPSYENNDNVKQQEIKSNPRIFFD</sequence>
<keyword evidence="2" id="KW-1133">Transmembrane helix</keyword>
<name>L2GW93_VAVCU</name>
<dbReference type="HOGENOM" id="CLU_1587750_0_0_1"/>
<organism evidence="3 4">
    <name type="scientific">Vavraia culicis (isolate floridensis)</name>
    <name type="common">Microsporidian parasite</name>
    <dbReference type="NCBI Taxonomy" id="948595"/>
    <lineage>
        <taxon>Eukaryota</taxon>
        <taxon>Fungi</taxon>
        <taxon>Fungi incertae sedis</taxon>
        <taxon>Microsporidia</taxon>
        <taxon>Pleistophoridae</taxon>
        <taxon>Vavraia</taxon>
    </lineage>
</organism>
<feature type="region of interest" description="Disordered" evidence="1">
    <location>
        <begin position="43"/>
        <end position="73"/>
    </location>
</feature>